<feature type="compositionally biased region" description="Polar residues" evidence="1">
    <location>
        <begin position="96"/>
        <end position="106"/>
    </location>
</feature>
<name>A0A903VNK0_AEDAE</name>
<reference evidence="2" key="2">
    <citation type="submission" date="2022-10" db="UniProtKB">
        <authorList>
            <consortium name="EnsemblMetazoa"/>
        </authorList>
    </citation>
    <scope>IDENTIFICATION</scope>
    <source>
        <strain evidence="2">LVP_AGWG</strain>
    </source>
</reference>
<accession>A0A903VNK0</accession>
<keyword evidence="3" id="KW-1185">Reference proteome</keyword>
<organism evidence="2 3">
    <name type="scientific">Aedes aegypti</name>
    <name type="common">Yellowfever mosquito</name>
    <name type="synonym">Culex aegypti</name>
    <dbReference type="NCBI Taxonomy" id="7159"/>
    <lineage>
        <taxon>Eukaryota</taxon>
        <taxon>Metazoa</taxon>
        <taxon>Ecdysozoa</taxon>
        <taxon>Arthropoda</taxon>
        <taxon>Hexapoda</taxon>
        <taxon>Insecta</taxon>
        <taxon>Pterygota</taxon>
        <taxon>Neoptera</taxon>
        <taxon>Endopterygota</taxon>
        <taxon>Diptera</taxon>
        <taxon>Nematocera</taxon>
        <taxon>Culicoidea</taxon>
        <taxon>Culicidae</taxon>
        <taxon>Culicinae</taxon>
        <taxon>Aedini</taxon>
        <taxon>Aedes</taxon>
        <taxon>Stegomyia</taxon>
    </lineage>
</organism>
<feature type="compositionally biased region" description="Basic residues" evidence="1">
    <location>
        <begin position="154"/>
        <end position="178"/>
    </location>
</feature>
<proteinExistence type="predicted"/>
<evidence type="ECO:0000313" key="3">
    <source>
        <dbReference type="Proteomes" id="UP000008820"/>
    </source>
</evidence>
<feature type="compositionally biased region" description="Basic and acidic residues" evidence="1">
    <location>
        <begin position="108"/>
        <end position="119"/>
    </location>
</feature>
<feature type="region of interest" description="Disordered" evidence="1">
    <location>
        <begin position="194"/>
        <end position="240"/>
    </location>
</feature>
<dbReference type="Proteomes" id="UP000008820">
    <property type="component" value="Unassembled WGS sequence"/>
</dbReference>
<feature type="compositionally biased region" description="Basic and acidic residues" evidence="1">
    <location>
        <begin position="59"/>
        <end position="69"/>
    </location>
</feature>
<feature type="compositionally biased region" description="Basic and acidic residues" evidence="1">
    <location>
        <begin position="39"/>
        <end position="48"/>
    </location>
</feature>
<evidence type="ECO:0000256" key="1">
    <source>
        <dbReference type="SAM" id="MobiDB-lite"/>
    </source>
</evidence>
<protein>
    <submittedName>
        <fullName evidence="2">Uncharacterized protein</fullName>
    </submittedName>
</protein>
<reference evidence="3" key="1">
    <citation type="submission" date="2017-06" db="EMBL/GenBank/DDBJ databases">
        <title>Aedes aegypti genome working group (AGWG) sequencing and assembly.</title>
        <authorList>
            <consortium name="Aedes aegypti Genome Working Group (AGWG)"/>
            <person name="Matthews B.J."/>
        </authorList>
    </citation>
    <scope>NUCLEOTIDE SEQUENCE [LARGE SCALE GENOMIC DNA]</scope>
    <source>
        <strain evidence="3">LVP_AGWG</strain>
    </source>
</reference>
<feature type="region of interest" description="Disordered" evidence="1">
    <location>
        <begin position="1"/>
        <end position="178"/>
    </location>
</feature>
<dbReference type="EnsemblMetazoa" id="AAEL025466-RA">
    <property type="protein sequence ID" value="AAEL025466-PA"/>
    <property type="gene ID" value="AAEL025466"/>
</dbReference>
<dbReference type="AlphaFoldDB" id="A0A903VNK0"/>
<evidence type="ECO:0000313" key="2">
    <source>
        <dbReference type="EnsemblMetazoa" id="AAEL025466-PA"/>
    </source>
</evidence>
<sequence>MAAGVRPGDEIRSESEASGPFRRFSGCEANGVPGRGVPKRKEVPEAVKKSARKTLLKNQPEESSPKRNGEPAGEVVKKSAKTLNKQEAREEEPEPTQRSSRKTMTVVTRDESPEPEVAKKSARKTLLKSAVKNSAEQTRIHRRRDKPAPETRRNPPKGRTRKKRRQVRNLRTGRKIKIPAHLKEFEDVVVASPKKEVPEKPSMARKSLARLASRKRKLFTEDPRKGKIPGSAEKGTGTRT</sequence>
<gene>
    <name evidence="2" type="primary">110681181</name>
</gene>
<dbReference type="OrthoDB" id="6614499at2759"/>